<dbReference type="AlphaFoldDB" id="A0A9D4K283"/>
<evidence type="ECO:0000313" key="1">
    <source>
        <dbReference type="EMBL" id="KAH3829218.1"/>
    </source>
</evidence>
<keyword evidence="2" id="KW-1185">Reference proteome</keyword>
<accession>A0A9D4K283</accession>
<protein>
    <submittedName>
        <fullName evidence="1">Uncharacterized protein</fullName>
    </submittedName>
</protein>
<evidence type="ECO:0000313" key="2">
    <source>
        <dbReference type="Proteomes" id="UP000828390"/>
    </source>
</evidence>
<sequence length="104" mass="12253">MSYHIKDFARRCDSRPRQPYSCATNVSTNDLSDDNNVVTSPSMYRMVMQPQSVAELLGDALLLIWRFRKGHWFLSKLYNYATQTERMSFEMVLCATRKSYIREL</sequence>
<reference evidence="1" key="1">
    <citation type="journal article" date="2019" name="bioRxiv">
        <title>The Genome of the Zebra Mussel, Dreissena polymorpha: A Resource for Invasive Species Research.</title>
        <authorList>
            <person name="McCartney M.A."/>
            <person name="Auch B."/>
            <person name="Kono T."/>
            <person name="Mallez S."/>
            <person name="Zhang Y."/>
            <person name="Obille A."/>
            <person name="Becker A."/>
            <person name="Abrahante J.E."/>
            <person name="Garbe J."/>
            <person name="Badalamenti J.P."/>
            <person name="Herman A."/>
            <person name="Mangelson H."/>
            <person name="Liachko I."/>
            <person name="Sullivan S."/>
            <person name="Sone E.D."/>
            <person name="Koren S."/>
            <person name="Silverstein K.A.T."/>
            <person name="Beckman K.B."/>
            <person name="Gohl D.M."/>
        </authorList>
    </citation>
    <scope>NUCLEOTIDE SEQUENCE</scope>
    <source>
        <strain evidence="1">Duluth1</strain>
        <tissue evidence="1">Whole animal</tissue>
    </source>
</reference>
<proteinExistence type="predicted"/>
<name>A0A9D4K283_DREPO</name>
<organism evidence="1 2">
    <name type="scientific">Dreissena polymorpha</name>
    <name type="common">Zebra mussel</name>
    <name type="synonym">Mytilus polymorpha</name>
    <dbReference type="NCBI Taxonomy" id="45954"/>
    <lineage>
        <taxon>Eukaryota</taxon>
        <taxon>Metazoa</taxon>
        <taxon>Spiralia</taxon>
        <taxon>Lophotrochozoa</taxon>
        <taxon>Mollusca</taxon>
        <taxon>Bivalvia</taxon>
        <taxon>Autobranchia</taxon>
        <taxon>Heteroconchia</taxon>
        <taxon>Euheterodonta</taxon>
        <taxon>Imparidentia</taxon>
        <taxon>Neoheterodontei</taxon>
        <taxon>Myida</taxon>
        <taxon>Dreissenoidea</taxon>
        <taxon>Dreissenidae</taxon>
        <taxon>Dreissena</taxon>
    </lineage>
</organism>
<dbReference type="EMBL" id="JAIWYP010000005">
    <property type="protein sequence ID" value="KAH3829218.1"/>
    <property type="molecule type" value="Genomic_DNA"/>
</dbReference>
<reference evidence="1" key="2">
    <citation type="submission" date="2020-11" db="EMBL/GenBank/DDBJ databases">
        <authorList>
            <person name="McCartney M.A."/>
            <person name="Auch B."/>
            <person name="Kono T."/>
            <person name="Mallez S."/>
            <person name="Becker A."/>
            <person name="Gohl D.M."/>
            <person name="Silverstein K.A.T."/>
            <person name="Koren S."/>
            <person name="Bechman K.B."/>
            <person name="Herman A."/>
            <person name="Abrahante J.E."/>
            <person name="Garbe J."/>
        </authorList>
    </citation>
    <scope>NUCLEOTIDE SEQUENCE</scope>
    <source>
        <strain evidence="1">Duluth1</strain>
        <tissue evidence="1">Whole animal</tissue>
    </source>
</reference>
<dbReference type="Proteomes" id="UP000828390">
    <property type="component" value="Unassembled WGS sequence"/>
</dbReference>
<gene>
    <name evidence="1" type="ORF">DPMN_131212</name>
</gene>
<comment type="caution">
    <text evidence="1">The sequence shown here is derived from an EMBL/GenBank/DDBJ whole genome shotgun (WGS) entry which is preliminary data.</text>
</comment>